<dbReference type="InterPro" id="IPR002347">
    <property type="entry name" value="SDR_fam"/>
</dbReference>
<dbReference type="PRINTS" id="PR00081">
    <property type="entry name" value="GDHRDH"/>
</dbReference>
<name>A0A3Q9UZC2_9MICO</name>
<dbReference type="FunFam" id="3.40.50.720:FF:000084">
    <property type="entry name" value="Short-chain dehydrogenase reductase"/>
    <property type="match status" value="1"/>
</dbReference>
<evidence type="ECO:0000313" key="4">
    <source>
        <dbReference type="Proteomes" id="UP000285317"/>
    </source>
</evidence>
<evidence type="ECO:0000256" key="2">
    <source>
        <dbReference type="ARBA" id="ARBA00023002"/>
    </source>
</evidence>
<dbReference type="AlphaFoldDB" id="A0A3Q9UZC2"/>
<dbReference type="InterPro" id="IPR036291">
    <property type="entry name" value="NAD(P)-bd_dom_sf"/>
</dbReference>
<accession>A0A3Q9UZC2</accession>
<dbReference type="GO" id="GO:0016491">
    <property type="term" value="F:oxidoreductase activity"/>
    <property type="evidence" value="ECO:0007669"/>
    <property type="project" value="UniProtKB-KW"/>
</dbReference>
<proteinExistence type="inferred from homology"/>
<dbReference type="PANTHER" id="PTHR43639">
    <property type="entry name" value="OXIDOREDUCTASE, SHORT-CHAIN DEHYDROGENASE/REDUCTASE FAMILY (AFU_ORTHOLOGUE AFUA_5G02870)"/>
    <property type="match status" value="1"/>
</dbReference>
<dbReference type="KEGG" id="rfs:C1I64_07365"/>
<dbReference type="EMBL" id="CP028137">
    <property type="protein sequence ID" value="AZZ51886.1"/>
    <property type="molecule type" value="Genomic_DNA"/>
</dbReference>
<protein>
    <submittedName>
        <fullName evidence="3">Short-chain dehydrogenase</fullName>
    </submittedName>
</protein>
<keyword evidence="2" id="KW-0560">Oxidoreductase</keyword>
<reference evidence="3 4" key="1">
    <citation type="submission" date="2018-03" db="EMBL/GenBank/DDBJ databases">
        <title>Bacteriophage NCPPB3778 and a type I-E CRISPR drive the evolution of the US Biological Select Agent, Rathayibacter toxicus.</title>
        <authorList>
            <person name="Davis E.W.II."/>
            <person name="Tabima J.F."/>
            <person name="Weisberg A.J."/>
            <person name="Dantas Lopes L."/>
            <person name="Wiseman M.S."/>
            <person name="Wiseman M.S."/>
            <person name="Pupko T."/>
            <person name="Belcher M.S."/>
            <person name="Sechler A.J."/>
            <person name="Tancos M.A."/>
            <person name="Schroeder B.K."/>
            <person name="Murray T.D."/>
            <person name="Luster D.G."/>
            <person name="Schneider W.L."/>
            <person name="Rogers E."/>
            <person name="Andreote F.D."/>
            <person name="Grunwald N.J."/>
            <person name="Putnam M.L."/>
            <person name="Chang J.H."/>
        </authorList>
    </citation>
    <scope>NUCLEOTIDE SEQUENCE [LARGE SCALE GENOMIC DNA]</scope>
    <source>
        <strain evidence="3 4">DSM 15932</strain>
    </source>
</reference>
<dbReference type="PANTHER" id="PTHR43639:SF1">
    <property type="entry name" value="SHORT-CHAIN DEHYDROGENASE_REDUCTASE FAMILY PROTEIN"/>
    <property type="match status" value="1"/>
</dbReference>
<dbReference type="Pfam" id="PF13561">
    <property type="entry name" value="adh_short_C2"/>
    <property type="match status" value="1"/>
</dbReference>
<gene>
    <name evidence="3" type="ORF">C1I64_07365</name>
</gene>
<dbReference type="SUPFAM" id="SSF51735">
    <property type="entry name" value="NAD(P)-binding Rossmann-fold domains"/>
    <property type="match status" value="1"/>
</dbReference>
<evidence type="ECO:0000313" key="3">
    <source>
        <dbReference type="EMBL" id="AZZ51886.1"/>
    </source>
</evidence>
<evidence type="ECO:0000256" key="1">
    <source>
        <dbReference type="ARBA" id="ARBA00006484"/>
    </source>
</evidence>
<dbReference type="Proteomes" id="UP000285317">
    <property type="component" value="Chromosome"/>
</dbReference>
<dbReference type="RefSeq" id="WP_127886772.1">
    <property type="nucleotide sequence ID" value="NZ_CP028137.1"/>
</dbReference>
<comment type="similarity">
    <text evidence="1">Belongs to the short-chain dehydrogenases/reductases (SDR) family.</text>
</comment>
<sequence>MTDTTTDNGSTRGSGPSWTDLSGQVAVVTGASRGIGQAIAIRLGLLGASVVVNYSRDAAGAADTVAAITVAGSNAVAFQADVSDPRQVDSLFNSALARFGGVDVVVANAGIDETGGPIVDVTEADYDRMFGVNAKGAFFTLQQAARTVNRGGTILYIGSGSVLRPVAGFGLYASSKLVGGYLTGVLAQEVGGRGVTVNTIIASATDGAGYFAAASDDDPLRTLVQTASPLGSRMGSVDDVADAVEFFVGPLARWVSGGELLVSGGQN</sequence>
<organism evidence="3 4">
    <name type="scientific">Rathayibacter festucae DSM 15932</name>
    <dbReference type="NCBI Taxonomy" id="1328866"/>
    <lineage>
        <taxon>Bacteria</taxon>
        <taxon>Bacillati</taxon>
        <taxon>Actinomycetota</taxon>
        <taxon>Actinomycetes</taxon>
        <taxon>Micrococcales</taxon>
        <taxon>Microbacteriaceae</taxon>
        <taxon>Rathayibacter</taxon>
    </lineage>
</organism>
<dbReference type="Gene3D" id="3.40.50.720">
    <property type="entry name" value="NAD(P)-binding Rossmann-like Domain"/>
    <property type="match status" value="1"/>
</dbReference>